<evidence type="ECO:0000313" key="1">
    <source>
        <dbReference type="EMBL" id="KFI45835.1"/>
    </source>
</evidence>
<protein>
    <submittedName>
        <fullName evidence="1">Uncharacterized protein</fullName>
    </submittedName>
</protein>
<comment type="caution">
    <text evidence="1">The sequence shown here is derived from an EMBL/GenBank/DDBJ whole genome shotgun (WGS) entry which is preliminary data.</text>
</comment>
<name>A0A086ZH35_9BIFI</name>
<sequence>MGRDSRIEGSTLDKITRSVEDIIAQAPSGIVSQRRSSGVRLNMSVGGQPLLVHVYEQEQAKKNEQQ</sequence>
<dbReference type="EMBL" id="JGYP01000002">
    <property type="protein sequence ID" value="KFI45835.1"/>
    <property type="molecule type" value="Genomic_DNA"/>
</dbReference>
<dbReference type="AlphaFoldDB" id="A0A086ZH35"/>
<accession>A0A086ZH35</accession>
<keyword evidence="2" id="KW-1185">Reference proteome</keyword>
<dbReference type="Proteomes" id="UP000029096">
    <property type="component" value="Unassembled WGS sequence"/>
</dbReference>
<evidence type="ECO:0000313" key="2">
    <source>
        <dbReference type="Proteomes" id="UP000029096"/>
    </source>
</evidence>
<gene>
    <name evidence="1" type="ORF">BBOH_0638</name>
</gene>
<proteinExistence type="predicted"/>
<organism evidence="1 2">
    <name type="scientific">Bifidobacterium bohemicum DSM 22767</name>
    <dbReference type="NCBI Taxonomy" id="1437606"/>
    <lineage>
        <taxon>Bacteria</taxon>
        <taxon>Bacillati</taxon>
        <taxon>Actinomycetota</taxon>
        <taxon>Actinomycetes</taxon>
        <taxon>Bifidobacteriales</taxon>
        <taxon>Bifidobacteriaceae</taxon>
        <taxon>Bifidobacterium</taxon>
    </lineage>
</organism>
<reference evidence="1 2" key="1">
    <citation type="submission" date="2014-03" db="EMBL/GenBank/DDBJ databases">
        <title>Genomics of Bifidobacteria.</title>
        <authorList>
            <person name="Ventura M."/>
            <person name="Milani C."/>
            <person name="Lugli G.A."/>
        </authorList>
    </citation>
    <scope>NUCLEOTIDE SEQUENCE [LARGE SCALE GENOMIC DNA]</scope>
    <source>
        <strain evidence="1 2">DSM 22767</strain>
    </source>
</reference>